<evidence type="ECO:0000256" key="1">
    <source>
        <dbReference type="ARBA" id="ARBA00008455"/>
    </source>
</evidence>
<keyword evidence="4" id="KW-1185">Reference proteome</keyword>
<dbReference type="Gene3D" id="3.90.70.10">
    <property type="entry name" value="Cysteine proteinases"/>
    <property type="match status" value="1"/>
</dbReference>
<evidence type="ECO:0000313" key="4">
    <source>
        <dbReference type="Proteomes" id="UP000643810"/>
    </source>
</evidence>
<comment type="caution">
    <text evidence="3">The sequence shown here is derived from an EMBL/GenBank/DDBJ whole genome shotgun (WGS) entry which is preliminary data.</text>
</comment>
<evidence type="ECO:0000313" key="3">
    <source>
        <dbReference type="EMBL" id="MBC5685734.1"/>
    </source>
</evidence>
<dbReference type="RefSeq" id="WP_186853927.1">
    <property type="nucleotide sequence ID" value="NZ_JACOPG010000001.1"/>
</dbReference>
<dbReference type="Pfam" id="PF07833">
    <property type="entry name" value="Cu_amine_oxidN1"/>
    <property type="match status" value="1"/>
</dbReference>
<name>A0ABR7GE77_9FIRM</name>
<dbReference type="InterPro" id="IPR040528">
    <property type="entry name" value="Lectin-like"/>
</dbReference>
<gene>
    <name evidence="3" type="ORF">H8R94_03755</name>
</gene>
<dbReference type="EMBL" id="JACOPG010000001">
    <property type="protein sequence ID" value="MBC5685734.1"/>
    <property type="molecule type" value="Genomic_DNA"/>
</dbReference>
<dbReference type="InterPro" id="IPR036582">
    <property type="entry name" value="Mao_N_sf"/>
</dbReference>
<feature type="domain" description="Peptidase C1A papain C-terminal" evidence="2">
    <location>
        <begin position="178"/>
        <end position="389"/>
    </location>
</feature>
<dbReference type="InterPro" id="IPR012854">
    <property type="entry name" value="Cu_amine_oxidase-like_N"/>
</dbReference>
<dbReference type="InterPro" id="IPR013128">
    <property type="entry name" value="Peptidase_C1A"/>
</dbReference>
<dbReference type="Pfam" id="PF18560">
    <property type="entry name" value="Lectin_like"/>
    <property type="match status" value="1"/>
</dbReference>
<dbReference type="CDD" id="cd02619">
    <property type="entry name" value="Peptidase_C1"/>
    <property type="match status" value="1"/>
</dbReference>
<sequence length="560" mass="62367">MRYSKRYIVLTVILLVTFLAKLNTWNDEYADVTAFRGAKLQDEVFYPLKARSINEEGNLHLTVGEDTYGVADGIIMGDHMQVMASLPFVEDFFGCSASLYEDKKILLDYGDRSYTFYINSLDAKRDDKAITLDVMPELHEKQAYLSLQDLCREFGCTYSYDETNYQATISGDLQKGSLPASYDLREKDRVSAVRNQGDTSTCWAQAALSALESSLLPEEKFSFDADSMTSDNAYQVDTSLGGNYTMAVSYLVSWMGPEQTGEKTVDKHVQEVHFYDSDDIDDIKWAVYQHGGVSTSIYASLSTTNLSKSSYYNRKKNAYCYTGAEKPNHDVVIIGWDDHYSASNFPGKVAGDGAFICQNSWGATFGENGVFYVSYYDTNIGDQAVSYAGIEDADNYDTIYQSDLCGWVGQVGYNKAKIHAANIYEAKEDEQIESAGFYALGKNTSYQLYMVTDYRNTASLASRVEVARGELEDAGYYTIPFDRPYSVKEGDKFAIVVVLSTPGMDHSMAIEYPADALSQHADISDGEGYISNNGLDWESVEETAGGNLCLKAYGKKVEED</sequence>
<dbReference type="InterPro" id="IPR038765">
    <property type="entry name" value="Papain-like_cys_pep_sf"/>
</dbReference>
<protein>
    <submittedName>
        <fullName evidence="3">Cell surface protein</fullName>
    </submittedName>
</protein>
<proteinExistence type="inferred from homology"/>
<reference evidence="3 4" key="1">
    <citation type="submission" date="2020-08" db="EMBL/GenBank/DDBJ databases">
        <title>Genome public.</title>
        <authorList>
            <person name="Liu C."/>
            <person name="Sun Q."/>
        </authorList>
    </citation>
    <scope>NUCLEOTIDE SEQUENCE [LARGE SCALE GENOMIC DNA]</scope>
    <source>
        <strain evidence="3 4">NSJ-9</strain>
    </source>
</reference>
<accession>A0ABR7GE77</accession>
<comment type="similarity">
    <text evidence="1">Belongs to the peptidase C1 family.</text>
</comment>
<dbReference type="SUPFAM" id="SSF55383">
    <property type="entry name" value="Copper amine oxidase, domain N"/>
    <property type="match status" value="1"/>
</dbReference>
<organism evidence="3 4">
    <name type="scientific">Roseburia lenta</name>
    <dbReference type="NCBI Taxonomy" id="2763061"/>
    <lineage>
        <taxon>Bacteria</taxon>
        <taxon>Bacillati</taxon>
        <taxon>Bacillota</taxon>
        <taxon>Clostridia</taxon>
        <taxon>Lachnospirales</taxon>
        <taxon>Lachnospiraceae</taxon>
        <taxon>Roseburia</taxon>
    </lineage>
</organism>
<dbReference type="Proteomes" id="UP000643810">
    <property type="component" value="Unassembled WGS sequence"/>
</dbReference>
<dbReference type="InterPro" id="IPR000668">
    <property type="entry name" value="Peptidase_C1A_C"/>
</dbReference>
<evidence type="ECO:0000259" key="2">
    <source>
        <dbReference type="SMART" id="SM00645"/>
    </source>
</evidence>
<dbReference type="SMART" id="SM00645">
    <property type="entry name" value="Pept_C1"/>
    <property type="match status" value="1"/>
</dbReference>
<dbReference type="Pfam" id="PF00112">
    <property type="entry name" value="Peptidase_C1"/>
    <property type="match status" value="1"/>
</dbReference>
<dbReference type="PANTHER" id="PTHR12411">
    <property type="entry name" value="CYSTEINE PROTEASE FAMILY C1-RELATED"/>
    <property type="match status" value="1"/>
</dbReference>
<dbReference type="SUPFAM" id="SSF54001">
    <property type="entry name" value="Cysteine proteinases"/>
    <property type="match status" value="1"/>
</dbReference>